<feature type="region of interest" description="Disordered" evidence="1">
    <location>
        <begin position="82"/>
        <end position="110"/>
    </location>
</feature>
<reference evidence="2" key="1">
    <citation type="submission" date="2020-06" db="EMBL/GenBank/DDBJ databases">
        <title>Draft genome of Bugula neritina, a colonial animal packing powerful symbionts and potential medicines.</title>
        <authorList>
            <person name="Rayko M."/>
        </authorList>
    </citation>
    <scope>NUCLEOTIDE SEQUENCE [LARGE SCALE GENOMIC DNA]</scope>
    <source>
        <strain evidence="2">Kwan_BN1</strain>
    </source>
</reference>
<name>A0A7J7JX30_BUGNE</name>
<sequence>MKTEPRVSTSSVEKLSTLCEEKEHDSSETASIEKTLINDTPAKTPKHELNNNINNNNRKLLLTNQPSTSSLTSIEAAKDHIFFDPNSEPGSPCAKTPSTPSTPTTPTTDAWINTGTWRRRQFSKERTISLKEENEELGLENVIPYHRSPKALSDMVSISWS</sequence>
<evidence type="ECO:0000313" key="3">
    <source>
        <dbReference type="Proteomes" id="UP000593567"/>
    </source>
</evidence>
<proteinExistence type="predicted"/>
<dbReference type="AlphaFoldDB" id="A0A7J7JX30"/>
<organism evidence="2 3">
    <name type="scientific">Bugula neritina</name>
    <name type="common">Brown bryozoan</name>
    <name type="synonym">Sertularia neritina</name>
    <dbReference type="NCBI Taxonomy" id="10212"/>
    <lineage>
        <taxon>Eukaryota</taxon>
        <taxon>Metazoa</taxon>
        <taxon>Spiralia</taxon>
        <taxon>Lophotrochozoa</taxon>
        <taxon>Bryozoa</taxon>
        <taxon>Gymnolaemata</taxon>
        <taxon>Cheilostomatida</taxon>
        <taxon>Flustrina</taxon>
        <taxon>Buguloidea</taxon>
        <taxon>Bugulidae</taxon>
        <taxon>Bugula</taxon>
    </lineage>
</organism>
<evidence type="ECO:0000313" key="2">
    <source>
        <dbReference type="EMBL" id="KAF6030435.1"/>
    </source>
</evidence>
<dbReference type="EMBL" id="VXIV02001709">
    <property type="protein sequence ID" value="KAF6030435.1"/>
    <property type="molecule type" value="Genomic_DNA"/>
</dbReference>
<dbReference type="Proteomes" id="UP000593567">
    <property type="component" value="Unassembled WGS sequence"/>
</dbReference>
<gene>
    <name evidence="2" type="ORF">EB796_011276</name>
</gene>
<protein>
    <submittedName>
        <fullName evidence="2">Uncharacterized protein</fullName>
    </submittedName>
</protein>
<feature type="region of interest" description="Disordered" evidence="1">
    <location>
        <begin position="1"/>
        <end position="58"/>
    </location>
</feature>
<feature type="compositionally biased region" description="Polar residues" evidence="1">
    <location>
        <begin position="1"/>
        <end position="14"/>
    </location>
</feature>
<evidence type="ECO:0000256" key="1">
    <source>
        <dbReference type="SAM" id="MobiDB-lite"/>
    </source>
</evidence>
<accession>A0A7J7JX30</accession>
<comment type="caution">
    <text evidence="2">The sequence shown here is derived from an EMBL/GenBank/DDBJ whole genome shotgun (WGS) entry which is preliminary data.</text>
</comment>
<feature type="compositionally biased region" description="Low complexity" evidence="1">
    <location>
        <begin position="96"/>
        <end position="108"/>
    </location>
</feature>
<keyword evidence="3" id="KW-1185">Reference proteome</keyword>